<accession>A0A1B6NPR4</accession>
<gene>
    <name evidence="1" type="ORF">MGSAQ_003191</name>
</gene>
<reference evidence="1" key="1">
    <citation type="submission" date="2013-11" db="EMBL/GenBank/DDBJ databases">
        <title>Microbial diversity, functional groups and degradation webs in Northern and Southern Mediterranean and Red Sea marine crude oil polluted sites.</title>
        <authorList>
            <person name="Daffonchio D."/>
            <person name="Mapelli F."/>
            <person name="Ferrer M."/>
            <person name="Richter M."/>
            <person name="Cherif A."/>
            <person name="Malkawi H.I."/>
            <person name="Yakimov M.M."/>
            <person name="Abdel-Fattah Y.R."/>
            <person name="Blaghen M."/>
            <person name="Golyshin P.N."/>
            <person name="Kalogerakis N."/>
            <person name="Boon N."/>
            <person name="Magagnini M."/>
            <person name="Fava F."/>
        </authorList>
    </citation>
    <scope>NUCLEOTIDE SEQUENCE</scope>
</reference>
<sequence length="35" mass="4109">MRKNYVIEKKAKWIKKGGSYIFILKALLILTSLKL</sequence>
<dbReference type="EMBL" id="AYSL01001868">
    <property type="protein sequence ID" value="KTF05313.1"/>
    <property type="molecule type" value="Genomic_DNA"/>
</dbReference>
<protein>
    <submittedName>
        <fullName evidence="1">Uncharacterized protein</fullName>
    </submittedName>
</protein>
<comment type="caution">
    <text evidence="1">The sequence shown here is derived from an EMBL/GenBank/DDBJ whole genome shotgun (WGS) entry which is preliminary data.</text>
</comment>
<organism evidence="1">
    <name type="scientific">marine sediment metagenome</name>
    <dbReference type="NCBI Taxonomy" id="412755"/>
    <lineage>
        <taxon>unclassified sequences</taxon>
        <taxon>metagenomes</taxon>
        <taxon>ecological metagenomes</taxon>
    </lineage>
</organism>
<dbReference type="AlphaFoldDB" id="A0A1B6NPR4"/>
<proteinExistence type="predicted"/>
<name>A0A1B6NPR4_9ZZZZ</name>
<evidence type="ECO:0000313" key="1">
    <source>
        <dbReference type="EMBL" id="KTF05313.1"/>
    </source>
</evidence>